<accession>A0A1F6C6P9</accession>
<dbReference type="AlphaFoldDB" id="A0A1F6C6P9"/>
<gene>
    <name evidence="1" type="ORF">A3F84_05615</name>
</gene>
<reference evidence="1 2" key="1">
    <citation type="journal article" date="2016" name="Nat. Commun.">
        <title>Thousands of microbial genomes shed light on interconnected biogeochemical processes in an aquifer system.</title>
        <authorList>
            <person name="Anantharaman K."/>
            <person name="Brown C.T."/>
            <person name="Hug L.A."/>
            <person name="Sharon I."/>
            <person name="Castelle C.J."/>
            <person name="Probst A.J."/>
            <person name="Thomas B.C."/>
            <person name="Singh A."/>
            <person name="Wilkins M.J."/>
            <person name="Karaoz U."/>
            <person name="Brodie E.L."/>
            <person name="Williams K.H."/>
            <person name="Hubbard S.S."/>
            <person name="Banfield J.F."/>
        </authorList>
    </citation>
    <scope>NUCLEOTIDE SEQUENCE [LARGE SCALE GENOMIC DNA]</scope>
    <source>
        <strain evidence="2">RIFCSPLOWO2_12_FULL_64_10</strain>
    </source>
</reference>
<dbReference type="EMBL" id="MFKF01000399">
    <property type="protein sequence ID" value="OGG44607.1"/>
    <property type="molecule type" value="Genomic_DNA"/>
</dbReference>
<evidence type="ECO:0000313" key="1">
    <source>
        <dbReference type="EMBL" id="OGG44607.1"/>
    </source>
</evidence>
<name>A0A1F6C6P9_HANXR</name>
<comment type="caution">
    <text evidence="1">The sequence shown here is derived from an EMBL/GenBank/DDBJ whole genome shotgun (WGS) entry which is preliminary data.</text>
</comment>
<proteinExistence type="predicted"/>
<protein>
    <submittedName>
        <fullName evidence="1">Uncharacterized protein</fullName>
    </submittedName>
</protein>
<dbReference type="Proteomes" id="UP000178606">
    <property type="component" value="Unassembled WGS sequence"/>
</dbReference>
<sequence length="124" mass="13897">MQNNLKKLAFTCIQDKGILQKTKAGTTYCSMLPLEGRAFPCPYSGGLIDTGEAFERYRCFYQKGALEFWSEGRSGGAALLRAESHLEVYSGGLVQVSLSRDDWSHSFRRVNVLKRLRNPKEGVS</sequence>
<organism evidence="1 2">
    <name type="scientific">Handelsmanbacteria sp. (strain RIFCSPLOWO2_12_FULL_64_10)</name>
    <dbReference type="NCBI Taxonomy" id="1817868"/>
    <lineage>
        <taxon>Bacteria</taxon>
        <taxon>Candidatus Handelsmaniibacteriota</taxon>
    </lineage>
</organism>
<evidence type="ECO:0000313" key="2">
    <source>
        <dbReference type="Proteomes" id="UP000178606"/>
    </source>
</evidence>